<proteinExistence type="predicted"/>
<dbReference type="InterPro" id="IPR000518">
    <property type="entry name" value="Metalthion_fam14_prok"/>
</dbReference>
<dbReference type="Pfam" id="PF02069">
    <property type="entry name" value="Metallothio_Pro"/>
    <property type="match status" value="1"/>
</dbReference>
<dbReference type="InterPro" id="IPR017854">
    <property type="entry name" value="Metalthion_dom_sf"/>
</dbReference>
<evidence type="ECO:0000313" key="3">
    <source>
        <dbReference type="EMBL" id="MBE9028928.1"/>
    </source>
</evidence>
<name>A0A928VJK9_9CYAN</name>
<organism evidence="3 4">
    <name type="scientific">Romeriopsis navalis LEGE 11480</name>
    <dbReference type="NCBI Taxonomy" id="2777977"/>
    <lineage>
        <taxon>Bacteria</taxon>
        <taxon>Bacillati</taxon>
        <taxon>Cyanobacteriota</taxon>
        <taxon>Cyanophyceae</taxon>
        <taxon>Leptolyngbyales</taxon>
        <taxon>Leptolyngbyaceae</taxon>
        <taxon>Romeriopsis</taxon>
        <taxon>Romeriopsis navalis</taxon>
    </lineage>
</organism>
<dbReference type="EMBL" id="JADEXQ010000009">
    <property type="protein sequence ID" value="MBE9028928.1"/>
    <property type="molecule type" value="Genomic_DNA"/>
</dbReference>
<reference evidence="3" key="1">
    <citation type="submission" date="2020-10" db="EMBL/GenBank/DDBJ databases">
        <authorList>
            <person name="Castelo-Branco R."/>
            <person name="Eusebio N."/>
            <person name="Adriana R."/>
            <person name="Vieira A."/>
            <person name="Brugerolle De Fraissinette N."/>
            <person name="Rezende De Castro R."/>
            <person name="Schneider M.P."/>
            <person name="Vasconcelos V."/>
            <person name="Leao P.N."/>
        </authorList>
    </citation>
    <scope>NUCLEOTIDE SEQUENCE</scope>
    <source>
        <strain evidence="3">LEGE 11480</strain>
    </source>
</reference>
<keyword evidence="4" id="KW-1185">Reference proteome</keyword>
<evidence type="ECO:0000256" key="2">
    <source>
        <dbReference type="ARBA" id="ARBA00022851"/>
    </source>
</evidence>
<dbReference type="GO" id="GO:0046872">
    <property type="term" value="F:metal ion binding"/>
    <property type="evidence" value="ECO:0007669"/>
    <property type="project" value="UniProtKB-KW"/>
</dbReference>
<dbReference type="PRINTS" id="PR00859">
    <property type="entry name" value="MTPROKARYOTE"/>
</dbReference>
<dbReference type="Gene3D" id="2.30.170.10">
    <property type="match status" value="1"/>
</dbReference>
<accession>A0A928VJK9</accession>
<dbReference type="AlphaFoldDB" id="A0A928VJK9"/>
<dbReference type="SUPFAM" id="SSF57868">
    <property type="entry name" value="Metallothionein"/>
    <property type="match status" value="1"/>
</dbReference>
<protein>
    <submittedName>
        <fullName evidence="3">Metallothionein</fullName>
    </submittedName>
</protein>
<comment type="caution">
    <text evidence="3">The sequence shown here is derived from an EMBL/GenBank/DDBJ whole genome shotgun (WGS) entry which is preliminary data.</text>
</comment>
<evidence type="ECO:0000313" key="4">
    <source>
        <dbReference type="Proteomes" id="UP000625316"/>
    </source>
</evidence>
<evidence type="ECO:0000256" key="1">
    <source>
        <dbReference type="ARBA" id="ARBA00022723"/>
    </source>
</evidence>
<keyword evidence="1" id="KW-0479">Metal-binding</keyword>
<sequence>MTTITQMKCACPDCLCIVNLNDAVMKEQKPYCSQACANGHTDGGNCAQSSCGCH</sequence>
<dbReference type="RefSeq" id="WP_264323751.1">
    <property type="nucleotide sequence ID" value="NZ_JADEXQ010000009.1"/>
</dbReference>
<dbReference type="Proteomes" id="UP000625316">
    <property type="component" value="Unassembled WGS sequence"/>
</dbReference>
<keyword evidence="2" id="KW-0480">Metal-thiolate cluster</keyword>
<gene>
    <name evidence="3" type="ORF">IQ266_04020</name>
</gene>